<name>A0A516V4J6_9GAMM</name>
<dbReference type="AlphaFoldDB" id="A0A516V4J6"/>
<sequence length="212" mass="22814">MTLRSCGAGQGGAHAIEGIAMHRRFPFRRTLACIAFACVASLLAACSNLGAVAAMLGNQLAFTAPQLQAQLDRRFPRDYKKLDGLVTLRIVNPRLGIPAGSHRLRLDFDVGVGTLGREATPSGHMAIASGLRFDPGTHGLHLDQPTLESADFPGLGGAMNATGRELVNRWLDDYARNEPVYQFDNSLVERLGARRIDSTTIDNGQVVVHLGQ</sequence>
<evidence type="ECO:0000313" key="3">
    <source>
        <dbReference type="Proteomes" id="UP000315891"/>
    </source>
</evidence>
<feature type="transmembrane region" description="Helical" evidence="1">
    <location>
        <begin position="31"/>
        <end position="56"/>
    </location>
</feature>
<dbReference type="RefSeq" id="WP_143878968.1">
    <property type="nucleotide sequence ID" value="NZ_BAABLZ010000001.1"/>
</dbReference>
<keyword evidence="1" id="KW-0472">Membrane</keyword>
<dbReference type="Gene3D" id="3.15.10.40">
    <property type="entry name" value="Uncharacterised protein PF07273, DUF1439"/>
    <property type="match status" value="1"/>
</dbReference>
<keyword evidence="1" id="KW-1133">Transmembrane helix</keyword>
<protein>
    <submittedName>
        <fullName evidence="2">DUF1439 domain-containing protein</fullName>
    </submittedName>
</protein>
<dbReference type="EMBL" id="CP041742">
    <property type="protein sequence ID" value="QDQ73456.1"/>
    <property type="molecule type" value="Genomic_DNA"/>
</dbReference>
<proteinExistence type="predicted"/>
<dbReference type="Proteomes" id="UP000315891">
    <property type="component" value="Chromosome"/>
</dbReference>
<gene>
    <name evidence="2" type="ORF">FNZ56_06025</name>
</gene>
<evidence type="ECO:0000313" key="2">
    <source>
        <dbReference type="EMBL" id="QDQ73456.1"/>
    </source>
</evidence>
<keyword evidence="1" id="KW-0812">Transmembrane</keyword>
<accession>A0A516V4J6</accession>
<reference evidence="2 3" key="1">
    <citation type="submission" date="2019-07" db="EMBL/GenBank/DDBJ databases">
        <title>Lysobacter weifangensis sp. nov., isolated from bensulfuron-methyl contaminated farmland soil.</title>
        <authorList>
            <person name="Zhao H."/>
        </authorList>
    </citation>
    <scope>NUCLEOTIDE SEQUENCE [LARGE SCALE GENOMIC DNA]</scope>
    <source>
        <strain evidence="2 3">CC-Bw-6</strain>
    </source>
</reference>
<evidence type="ECO:0000256" key="1">
    <source>
        <dbReference type="SAM" id="Phobius"/>
    </source>
</evidence>
<dbReference type="OrthoDB" id="5983686at2"/>
<organism evidence="2 3">
    <name type="scientific">Pseudoluteimonas lycopersici</name>
    <dbReference type="NCBI Taxonomy" id="1324796"/>
    <lineage>
        <taxon>Bacteria</taxon>
        <taxon>Pseudomonadati</taxon>
        <taxon>Pseudomonadota</taxon>
        <taxon>Gammaproteobacteria</taxon>
        <taxon>Lysobacterales</taxon>
        <taxon>Lysobacteraceae</taxon>
        <taxon>Pseudoluteimonas</taxon>
    </lineage>
</organism>
<keyword evidence="3" id="KW-1185">Reference proteome</keyword>